<evidence type="ECO:0000256" key="10">
    <source>
        <dbReference type="ARBA" id="ARBA00023002"/>
    </source>
</evidence>
<dbReference type="EC" id="1.1.1.193" evidence="12"/>
<dbReference type="Gene3D" id="3.40.430.10">
    <property type="entry name" value="Dihydrofolate Reductase, subunit A"/>
    <property type="match status" value="1"/>
</dbReference>
<dbReference type="PANTHER" id="PTHR38011:SF7">
    <property type="entry name" value="2,5-DIAMINO-6-RIBOSYLAMINO-4(3H)-PYRIMIDINONE 5'-PHOSPHATE REDUCTASE"/>
    <property type="match status" value="1"/>
</dbReference>
<keyword evidence="6 12" id="KW-0686">Riboflavin biosynthesis</keyword>
<evidence type="ECO:0000256" key="15">
    <source>
        <dbReference type="PIRSR" id="PIRSR006769-3"/>
    </source>
</evidence>
<evidence type="ECO:0000313" key="17">
    <source>
        <dbReference type="EMBL" id="EJF88853.1"/>
    </source>
</evidence>
<evidence type="ECO:0000256" key="13">
    <source>
        <dbReference type="PIRSR" id="PIRSR006769-1"/>
    </source>
</evidence>
<dbReference type="UniPathway" id="UPA00275">
    <property type="reaction ID" value="UER00401"/>
</dbReference>
<comment type="similarity">
    <text evidence="4 12">In the N-terminal section; belongs to the cytidine and deoxycytidylate deaminase family.</text>
</comment>
<comment type="pathway">
    <text evidence="2 12">Cofactor biosynthesis; riboflavin biosynthesis; 5-amino-6-(D-ribitylamino)uracil from GTP: step 2/4.</text>
</comment>
<feature type="binding site" evidence="14">
    <location>
        <position position="210"/>
    </location>
    <ligand>
        <name>substrate</name>
    </ligand>
</feature>
<dbReference type="InterPro" id="IPR050765">
    <property type="entry name" value="Riboflavin_Biosynth_HTPR"/>
</dbReference>
<dbReference type="EC" id="3.5.4.26" evidence="12"/>
<dbReference type="OrthoDB" id="9800865at2"/>
<comment type="cofactor">
    <cofactor evidence="12 15">
        <name>Zn(2+)</name>
        <dbReference type="ChEBI" id="CHEBI:29105"/>
    </cofactor>
    <text evidence="12 15">Binds 1 zinc ion.</text>
</comment>
<evidence type="ECO:0000256" key="6">
    <source>
        <dbReference type="ARBA" id="ARBA00022619"/>
    </source>
</evidence>
<dbReference type="eggNOG" id="COG1985">
    <property type="taxonomic scope" value="Bacteria"/>
</dbReference>
<feature type="binding site" evidence="14">
    <location>
        <position position="190"/>
    </location>
    <ligand>
        <name>substrate</name>
    </ligand>
</feature>
<feature type="binding site" evidence="15">
    <location>
        <position position="81"/>
    </location>
    <ligand>
        <name>Zn(2+)</name>
        <dbReference type="ChEBI" id="CHEBI:29105"/>
        <note>catalytic</note>
    </ligand>
</feature>
<dbReference type="SUPFAM" id="SSF53597">
    <property type="entry name" value="Dihydrofolate reductase-like"/>
    <property type="match status" value="1"/>
</dbReference>
<dbReference type="eggNOG" id="COG0117">
    <property type="taxonomic scope" value="Bacteria"/>
</dbReference>
<evidence type="ECO:0000256" key="1">
    <source>
        <dbReference type="ARBA" id="ARBA00002151"/>
    </source>
</evidence>
<feature type="binding site" evidence="15">
    <location>
        <position position="56"/>
    </location>
    <ligand>
        <name>Zn(2+)</name>
        <dbReference type="ChEBI" id="CHEBI:29105"/>
        <note>catalytic</note>
    </ligand>
</feature>
<feature type="binding site" evidence="14">
    <location>
        <position position="160"/>
    </location>
    <ligand>
        <name>NADP(+)</name>
        <dbReference type="ChEBI" id="CHEBI:58349"/>
    </ligand>
</feature>
<organism evidence="17 18">
    <name type="scientific">Bartonella tamiae Th239</name>
    <dbReference type="NCBI Taxonomy" id="1094558"/>
    <lineage>
        <taxon>Bacteria</taxon>
        <taxon>Pseudomonadati</taxon>
        <taxon>Pseudomonadota</taxon>
        <taxon>Alphaproteobacteria</taxon>
        <taxon>Hyphomicrobiales</taxon>
        <taxon>Bartonellaceae</taxon>
        <taxon>Bartonella</taxon>
    </lineage>
</organism>
<dbReference type="PIRSF" id="PIRSF006769">
    <property type="entry name" value="RibD"/>
    <property type="match status" value="1"/>
</dbReference>
<comment type="function">
    <text evidence="1 12">Converts 2,5-diamino-6-(ribosylamino)-4(3h)-pyrimidinone 5'-phosphate into 5-amino-6-(ribosylamino)-2,4(1h,3h)-pyrimidinedione 5'-phosphate.</text>
</comment>
<dbReference type="NCBIfam" id="TIGR00326">
    <property type="entry name" value="eubact_ribD"/>
    <property type="match status" value="1"/>
</dbReference>
<name>J0ZKH0_9HYPH</name>
<keyword evidence="7 12" id="KW-0479">Metal-binding</keyword>
<feature type="binding site" evidence="14">
    <location>
        <position position="302"/>
    </location>
    <ligand>
        <name>substrate</name>
    </ligand>
</feature>
<dbReference type="Gene3D" id="3.40.140.10">
    <property type="entry name" value="Cytidine Deaminase, domain 2"/>
    <property type="match status" value="1"/>
</dbReference>
<comment type="caution">
    <text evidence="17">The sequence shown here is derived from an EMBL/GenBank/DDBJ whole genome shotgun (WGS) entry which is preliminary data.</text>
</comment>
<feature type="active site" description="Proton donor" evidence="13">
    <location>
        <position position="58"/>
    </location>
</feature>
<evidence type="ECO:0000313" key="18">
    <source>
        <dbReference type="Proteomes" id="UP000008952"/>
    </source>
</evidence>
<dbReference type="Pfam" id="PF00383">
    <property type="entry name" value="dCMP_cyt_deam_1"/>
    <property type="match status" value="1"/>
</dbReference>
<dbReference type="GO" id="GO:0008703">
    <property type="term" value="F:5-amino-6-(5-phosphoribosylamino)uracil reductase activity"/>
    <property type="evidence" value="ECO:0007669"/>
    <property type="project" value="UniProtKB-EC"/>
</dbReference>
<dbReference type="InterPro" id="IPR024072">
    <property type="entry name" value="DHFR-like_dom_sf"/>
</dbReference>
<feature type="domain" description="CMP/dCMP-type deaminase" evidence="16">
    <location>
        <begin position="5"/>
        <end position="121"/>
    </location>
</feature>
<evidence type="ECO:0000256" key="5">
    <source>
        <dbReference type="ARBA" id="ARBA00007417"/>
    </source>
</evidence>
<dbReference type="AlphaFoldDB" id="J0ZKH0"/>
<accession>J0ZKH0</accession>
<evidence type="ECO:0000256" key="11">
    <source>
        <dbReference type="ARBA" id="ARBA00023268"/>
    </source>
</evidence>
<feature type="binding site" evidence="14">
    <location>
        <begin position="304"/>
        <end position="310"/>
    </location>
    <ligand>
        <name>NADP(+)</name>
        <dbReference type="ChEBI" id="CHEBI:58349"/>
    </ligand>
</feature>
<dbReference type="Proteomes" id="UP000008952">
    <property type="component" value="Unassembled WGS sequence"/>
</dbReference>
<dbReference type="EMBL" id="AIMB01000008">
    <property type="protein sequence ID" value="EJF88853.1"/>
    <property type="molecule type" value="Genomic_DNA"/>
</dbReference>
<keyword evidence="10 12" id="KW-0560">Oxidoreductase</keyword>
<dbReference type="SUPFAM" id="SSF53927">
    <property type="entry name" value="Cytidine deaminase-like"/>
    <property type="match status" value="1"/>
</dbReference>
<dbReference type="STRING" id="1094558.ME5_01404"/>
<dbReference type="GO" id="GO:0008835">
    <property type="term" value="F:diaminohydroxyphosphoribosylaminopyrimidine deaminase activity"/>
    <property type="evidence" value="ECO:0007669"/>
    <property type="project" value="UniProtKB-EC"/>
</dbReference>
<feature type="binding site" evidence="14">
    <location>
        <position position="206"/>
    </location>
    <ligand>
        <name>substrate</name>
    </ligand>
</feature>
<comment type="similarity">
    <text evidence="5 12">In the C-terminal section; belongs to the HTP reductase family.</text>
</comment>
<evidence type="ECO:0000256" key="7">
    <source>
        <dbReference type="ARBA" id="ARBA00022723"/>
    </source>
</evidence>
<evidence type="ECO:0000256" key="2">
    <source>
        <dbReference type="ARBA" id="ARBA00004882"/>
    </source>
</evidence>
<evidence type="ECO:0000256" key="9">
    <source>
        <dbReference type="ARBA" id="ARBA00022857"/>
    </source>
</evidence>
<dbReference type="InterPro" id="IPR002734">
    <property type="entry name" value="RibDG_C"/>
</dbReference>
<comment type="catalytic activity">
    <reaction evidence="12">
        <text>2,5-diamino-6-hydroxy-4-(5-phosphoribosylamino)-pyrimidine + H2O + H(+) = 5-amino-6-(5-phospho-D-ribosylamino)uracil + NH4(+)</text>
        <dbReference type="Rhea" id="RHEA:21868"/>
        <dbReference type="ChEBI" id="CHEBI:15377"/>
        <dbReference type="ChEBI" id="CHEBI:15378"/>
        <dbReference type="ChEBI" id="CHEBI:28938"/>
        <dbReference type="ChEBI" id="CHEBI:58453"/>
        <dbReference type="ChEBI" id="CHEBI:58614"/>
        <dbReference type="EC" id="3.5.4.26"/>
    </reaction>
</comment>
<dbReference type="PROSITE" id="PS51747">
    <property type="entry name" value="CYT_DCMP_DEAMINASES_2"/>
    <property type="match status" value="1"/>
</dbReference>
<dbReference type="PROSITE" id="PS00903">
    <property type="entry name" value="CYT_DCMP_DEAMINASES_1"/>
    <property type="match status" value="1"/>
</dbReference>
<dbReference type="InterPro" id="IPR016193">
    <property type="entry name" value="Cytidine_deaminase-like"/>
</dbReference>
<comment type="catalytic activity">
    <reaction evidence="12">
        <text>5-amino-6-(5-phospho-D-ribitylamino)uracil + NADP(+) = 5-amino-6-(5-phospho-D-ribosylamino)uracil + NADPH + H(+)</text>
        <dbReference type="Rhea" id="RHEA:17845"/>
        <dbReference type="ChEBI" id="CHEBI:15378"/>
        <dbReference type="ChEBI" id="CHEBI:57783"/>
        <dbReference type="ChEBI" id="CHEBI:58349"/>
        <dbReference type="ChEBI" id="CHEBI:58421"/>
        <dbReference type="ChEBI" id="CHEBI:58453"/>
        <dbReference type="EC" id="1.1.1.193"/>
    </reaction>
</comment>
<comment type="pathway">
    <text evidence="3 12">Cofactor biosynthesis; riboflavin biosynthesis; 5-amino-6-(D-ribitylamino)uracil from GTP: step 3/4.</text>
</comment>
<feature type="binding site" evidence="14">
    <location>
        <position position="213"/>
    </location>
    <ligand>
        <name>substrate</name>
    </ligand>
</feature>
<dbReference type="PANTHER" id="PTHR38011">
    <property type="entry name" value="DIHYDROFOLATE REDUCTASE FAMILY PROTEIN (AFU_ORTHOLOGUE AFUA_8G06820)"/>
    <property type="match status" value="1"/>
</dbReference>
<dbReference type="GO" id="GO:0008270">
    <property type="term" value="F:zinc ion binding"/>
    <property type="evidence" value="ECO:0007669"/>
    <property type="project" value="InterPro"/>
</dbReference>
<feature type="binding site" evidence="15">
    <location>
        <position position="90"/>
    </location>
    <ligand>
        <name>Zn(2+)</name>
        <dbReference type="ChEBI" id="CHEBI:29105"/>
        <note>catalytic</note>
    </ligand>
</feature>
<evidence type="ECO:0000256" key="8">
    <source>
        <dbReference type="ARBA" id="ARBA00022833"/>
    </source>
</evidence>
<dbReference type="GO" id="GO:0009231">
    <property type="term" value="P:riboflavin biosynthetic process"/>
    <property type="evidence" value="ECO:0007669"/>
    <property type="project" value="UniProtKB-UniPathway"/>
</dbReference>
<keyword evidence="18" id="KW-1185">Reference proteome</keyword>
<evidence type="ECO:0000259" key="16">
    <source>
        <dbReference type="PROSITE" id="PS51747"/>
    </source>
</evidence>
<evidence type="ECO:0000256" key="14">
    <source>
        <dbReference type="PIRSR" id="PIRSR006769-2"/>
    </source>
</evidence>
<dbReference type="HOGENOM" id="CLU_036590_1_1_5"/>
<sequence>MTHKVADERYMAAAIRLANWNVGLTAQNPSVGAIIVSKDNEKIVGHGVTAPSGRPHAELQALEMAGSQAQDGTAYVTLEPCAHYGKTPPCAYALVNAGIKRVVIAFLDPDKRVNGQGVAILENAGISITKHIQTHQAFETLSAYLIRKIYHRPEVTLKMAVSADGGIGLIGKGHVKISNHMSHAYNHLLRARNDAIMIGVKTIIADNPELTCRLPGLSNRSPARIIVDPHLRIPLGSHIIKTAHEIPTYVFSYEESSSSKVANILKKKDVKLFFFPKKDNKIMPEDMLSILSSLDISSLLIEGGTYTAYSFLNDHLVDKINLFQSNLNLGGKLIKAPDFDNILIDFKKINEARFDEDCYSEWRCDTKCLRELSRI</sequence>
<dbReference type="InterPro" id="IPR004794">
    <property type="entry name" value="Eubact_RibD"/>
</dbReference>
<keyword evidence="8 12" id="KW-0862">Zinc</keyword>
<evidence type="ECO:0000256" key="3">
    <source>
        <dbReference type="ARBA" id="ARBA00004910"/>
    </source>
</evidence>
<keyword evidence="12" id="KW-0378">Hydrolase</keyword>
<dbReference type="Pfam" id="PF01872">
    <property type="entry name" value="RibD_C"/>
    <property type="match status" value="1"/>
</dbReference>
<feature type="binding site" evidence="14">
    <location>
        <position position="202"/>
    </location>
    <ligand>
        <name>NADP(+)</name>
        <dbReference type="ChEBI" id="CHEBI:58349"/>
    </ligand>
</feature>
<proteinExistence type="inferred from homology"/>
<evidence type="ECO:0000256" key="4">
    <source>
        <dbReference type="ARBA" id="ARBA00005259"/>
    </source>
</evidence>
<reference evidence="17 18" key="1">
    <citation type="submission" date="2012-03" db="EMBL/GenBank/DDBJ databases">
        <title>The Genome Sequence of Bartonella tamiae Th239.</title>
        <authorList>
            <consortium name="The Broad Institute Genome Sequencing Platform"/>
            <consortium name="The Broad Institute Genome Sequencing Center for Infectious Disease"/>
            <person name="Feldgarden M."/>
            <person name="Kirby J."/>
            <person name="Kosoy M."/>
            <person name="Birtles R."/>
            <person name="Probert W.S."/>
            <person name="Chiaraviglio L."/>
            <person name="Young S.K."/>
            <person name="Zeng Q."/>
            <person name="Gargeya S."/>
            <person name="Fitzgerald M."/>
            <person name="Haas B."/>
            <person name="Abouelleil A."/>
            <person name="Alvarado L."/>
            <person name="Arachchi H.M."/>
            <person name="Berlin A."/>
            <person name="Chapman S.B."/>
            <person name="Gearin G."/>
            <person name="Goldberg J."/>
            <person name="Griggs A."/>
            <person name="Gujja S."/>
            <person name="Hansen M."/>
            <person name="Heiman D."/>
            <person name="Howarth C."/>
            <person name="Larimer J."/>
            <person name="Lui A."/>
            <person name="MacDonald P.J.P."/>
            <person name="McCowen C."/>
            <person name="Montmayeur A."/>
            <person name="Murphy C."/>
            <person name="Neiman D."/>
            <person name="Pearson M."/>
            <person name="Priest M."/>
            <person name="Roberts A."/>
            <person name="Saif S."/>
            <person name="Shea T."/>
            <person name="Sisk P."/>
            <person name="Stolte C."/>
            <person name="Sykes S."/>
            <person name="Wortman J."/>
            <person name="Nusbaum C."/>
            <person name="Birren B."/>
        </authorList>
    </citation>
    <scope>NUCLEOTIDE SEQUENCE [LARGE SCALE GENOMIC DNA]</scope>
    <source>
        <strain evidence="17 18">Th239</strain>
    </source>
</reference>
<keyword evidence="11" id="KW-0511">Multifunctional enzyme</keyword>
<dbReference type="CDD" id="cd01284">
    <property type="entry name" value="Riboflavin_deaminase-reductase"/>
    <property type="match status" value="1"/>
</dbReference>
<dbReference type="InterPro" id="IPR016192">
    <property type="entry name" value="APOBEC/CMP_deaminase_Zn-bd"/>
</dbReference>
<dbReference type="PATRIC" id="fig|1094558.3.peg.1507"/>
<evidence type="ECO:0000256" key="12">
    <source>
        <dbReference type="PIRNR" id="PIRNR006769"/>
    </source>
</evidence>
<keyword evidence="9 12" id="KW-0521">NADP</keyword>
<gene>
    <name evidence="17" type="ORF">ME5_01404</name>
</gene>
<dbReference type="RefSeq" id="WP_008039752.1">
    <property type="nucleotide sequence ID" value="NZ_JH725147.1"/>
</dbReference>
<protein>
    <recommendedName>
        <fullName evidence="12">Riboflavin biosynthesis protein RibD</fullName>
    </recommendedName>
    <domain>
        <recommendedName>
            <fullName evidence="12">Diaminohydroxyphosphoribosylaminopyrimidine deaminase</fullName>
            <shortName evidence="12">DRAP deaminase</shortName>
            <ecNumber evidence="12">3.5.4.26</ecNumber>
        </recommendedName>
        <alternativeName>
            <fullName evidence="12">Riboflavin-specific deaminase</fullName>
        </alternativeName>
    </domain>
    <domain>
        <recommendedName>
            <fullName evidence="12">5-amino-6-(5-phosphoribosylamino)uracil reductase</fullName>
            <ecNumber evidence="12">1.1.1.193</ecNumber>
        </recommendedName>
        <alternativeName>
            <fullName evidence="12">HTP reductase</fullName>
        </alternativeName>
    </domain>
</protein>
<dbReference type="InterPro" id="IPR002125">
    <property type="entry name" value="CMP_dCMP_dom"/>
</dbReference>